<keyword evidence="1" id="KW-0479">Metal-binding</keyword>
<evidence type="ECO:0000313" key="5">
    <source>
        <dbReference type="Proteomes" id="UP001172756"/>
    </source>
</evidence>
<dbReference type="RefSeq" id="WP_301160563.1">
    <property type="nucleotide sequence ID" value="NZ_JAUHQB010000006.1"/>
</dbReference>
<keyword evidence="2" id="KW-0186">Copper</keyword>
<comment type="caution">
    <text evidence="4">The sequence shown here is derived from an EMBL/GenBank/DDBJ whole genome shotgun (WGS) entry which is preliminary data.</text>
</comment>
<accession>A0AB35MJ62</accession>
<dbReference type="GO" id="GO:0005507">
    <property type="term" value="F:copper ion binding"/>
    <property type="evidence" value="ECO:0007669"/>
    <property type="project" value="InterPro"/>
</dbReference>
<dbReference type="Pfam" id="PF00127">
    <property type="entry name" value="Copper-bind"/>
    <property type="match status" value="1"/>
</dbReference>
<dbReference type="PANTHER" id="PTHR38439">
    <property type="entry name" value="AURACYANIN-B"/>
    <property type="match status" value="1"/>
</dbReference>
<evidence type="ECO:0000256" key="2">
    <source>
        <dbReference type="ARBA" id="ARBA00023008"/>
    </source>
</evidence>
<gene>
    <name evidence="4" type="ORF">QQ002_09815</name>
</gene>
<dbReference type="PROSITE" id="PS51257">
    <property type="entry name" value="PROKAR_LIPOPROTEIN"/>
    <property type="match status" value="1"/>
</dbReference>
<reference evidence="4 5" key="1">
    <citation type="submission" date="2023-06" db="EMBL/GenBank/DDBJ databases">
        <title>SYSU T0a273.</title>
        <authorList>
            <person name="Gao L."/>
            <person name="Fang B.-Z."/>
            <person name="Li W.-J."/>
        </authorList>
    </citation>
    <scope>NUCLEOTIDE SEQUENCE [LARGE SCALE GENOMIC DNA]</scope>
    <source>
        <strain evidence="4 5">SYSU T0a273</strain>
    </source>
</reference>
<evidence type="ECO:0000256" key="1">
    <source>
        <dbReference type="ARBA" id="ARBA00022723"/>
    </source>
</evidence>
<dbReference type="EMBL" id="JAUHQB010000006">
    <property type="protein sequence ID" value="MDN4483831.1"/>
    <property type="molecule type" value="Genomic_DNA"/>
</dbReference>
<feature type="domain" description="Blue (type 1) copper" evidence="3">
    <location>
        <begin position="78"/>
        <end position="133"/>
    </location>
</feature>
<proteinExistence type="predicted"/>
<sequence length="134" mass="13673">MHRSPEAALRHLIVALLIVAFAGILAACTDGGPAPAETSDGPVTSTSVDVSAFEYGYTASTDTVPAGAVTFTLLNTGGMAHDLVIEGVDGAATAIIGPTETDAFTVTLEPGTYTLYCSVGTHRDLGMELEITVT</sequence>
<organism evidence="4 5">
    <name type="scientific">Demequina lignilytica</name>
    <dbReference type="NCBI Taxonomy" id="3051663"/>
    <lineage>
        <taxon>Bacteria</taxon>
        <taxon>Bacillati</taxon>
        <taxon>Actinomycetota</taxon>
        <taxon>Actinomycetes</taxon>
        <taxon>Micrococcales</taxon>
        <taxon>Demequinaceae</taxon>
        <taxon>Demequina</taxon>
    </lineage>
</organism>
<dbReference type="AlphaFoldDB" id="A0AB35MJ62"/>
<dbReference type="GO" id="GO:0009055">
    <property type="term" value="F:electron transfer activity"/>
    <property type="evidence" value="ECO:0007669"/>
    <property type="project" value="InterPro"/>
</dbReference>
<dbReference type="InterPro" id="IPR000923">
    <property type="entry name" value="BlueCu_1"/>
</dbReference>
<dbReference type="PANTHER" id="PTHR38439:SF3">
    <property type="entry name" value="COPPER-RESISTANT CUPROPROTEIN COPI"/>
    <property type="match status" value="1"/>
</dbReference>
<dbReference type="InterPro" id="IPR008972">
    <property type="entry name" value="Cupredoxin"/>
</dbReference>
<dbReference type="Gene3D" id="2.60.40.420">
    <property type="entry name" value="Cupredoxins - blue copper proteins"/>
    <property type="match status" value="1"/>
</dbReference>
<evidence type="ECO:0000259" key="3">
    <source>
        <dbReference type="Pfam" id="PF00127"/>
    </source>
</evidence>
<dbReference type="InterPro" id="IPR050845">
    <property type="entry name" value="Cu-binding_ET"/>
</dbReference>
<dbReference type="CDD" id="cd00920">
    <property type="entry name" value="Cupredoxin"/>
    <property type="match status" value="1"/>
</dbReference>
<protein>
    <submittedName>
        <fullName evidence="4">Plastocyanin/azurin family copper-binding protein</fullName>
    </submittedName>
</protein>
<dbReference type="SUPFAM" id="SSF49503">
    <property type="entry name" value="Cupredoxins"/>
    <property type="match status" value="1"/>
</dbReference>
<dbReference type="Proteomes" id="UP001172756">
    <property type="component" value="Unassembled WGS sequence"/>
</dbReference>
<name>A0AB35MJ62_9MICO</name>
<evidence type="ECO:0000313" key="4">
    <source>
        <dbReference type="EMBL" id="MDN4483831.1"/>
    </source>
</evidence>